<comment type="caution">
    <text evidence="9">The sequence shown here is derived from an EMBL/GenBank/DDBJ whole genome shotgun (WGS) entry which is preliminary data.</text>
</comment>
<name>A0ABW0RBB8_9BACL</name>
<evidence type="ECO:0000313" key="10">
    <source>
        <dbReference type="Proteomes" id="UP001595978"/>
    </source>
</evidence>
<dbReference type="SUPFAM" id="SSF46689">
    <property type="entry name" value="Homeodomain-like"/>
    <property type="match status" value="1"/>
</dbReference>
<keyword evidence="5" id="KW-0233">DNA recombination</keyword>
<reference evidence="10" key="1">
    <citation type="journal article" date="2019" name="Int. J. Syst. Evol. Microbiol.">
        <title>The Global Catalogue of Microorganisms (GCM) 10K type strain sequencing project: providing services to taxonomists for standard genome sequencing and annotation.</title>
        <authorList>
            <consortium name="The Broad Institute Genomics Platform"/>
            <consortium name="The Broad Institute Genome Sequencing Center for Infectious Disease"/>
            <person name="Wu L."/>
            <person name="Ma J."/>
        </authorList>
    </citation>
    <scope>NUCLEOTIDE SEQUENCE [LARGE SCALE GENOMIC DNA]</scope>
    <source>
        <strain evidence="10">CCUG 56331</strain>
    </source>
</reference>
<feature type="domain" description="HTH IS21-type" evidence="6">
    <location>
        <begin position="3"/>
        <end position="71"/>
    </location>
</feature>
<evidence type="ECO:0000256" key="2">
    <source>
        <dbReference type="ARBA" id="ARBA00009277"/>
    </source>
</evidence>
<dbReference type="Pfam" id="PF01695">
    <property type="entry name" value="IstB_IS21"/>
    <property type="match status" value="1"/>
</dbReference>
<dbReference type="NCBIfam" id="NF033546">
    <property type="entry name" value="transpos_IS21"/>
    <property type="match status" value="1"/>
</dbReference>
<comment type="similarity">
    <text evidence="1">Belongs to the IS21/IS1162 putative ATP-binding protein family.</text>
</comment>
<evidence type="ECO:0000256" key="1">
    <source>
        <dbReference type="ARBA" id="ARBA00008059"/>
    </source>
</evidence>
<evidence type="ECO:0000256" key="3">
    <source>
        <dbReference type="ARBA" id="ARBA00022578"/>
    </source>
</evidence>
<evidence type="ECO:0000259" key="7">
    <source>
        <dbReference type="PROSITE" id="PS50943"/>
    </source>
</evidence>
<dbReference type="Proteomes" id="UP001595978">
    <property type="component" value="Unassembled WGS sequence"/>
</dbReference>
<dbReference type="PROSITE" id="PS50943">
    <property type="entry name" value="HTH_CROC1"/>
    <property type="match status" value="1"/>
</dbReference>
<evidence type="ECO:0000256" key="5">
    <source>
        <dbReference type="ARBA" id="ARBA00023172"/>
    </source>
</evidence>
<dbReference type="PROSITE" id="PS50994">
    <property type="entry name" value="INTEGRASE"/>
    <property type="match status" value="1"/>
</dbReference>
<dbReference type="SUPFAM" id="SSF52540">
    <property type="entry name" value="P-loop containing nucleoside triphosphate hydrolases"/>
    <property type="match status" value="1"/>
</dbReference>
<dbReference type="InterPro" id="IPR047661">
    <property type="entry name" value="IstB"/>
</dbReference>
<dbReference type="PANTHER" id="PTHR35004">
    <property type="entry name" value="TRANSPOSASE RV3428C-RELATED"/>
    <property type="match status" value="1"/>
</dbReference>
<dbReference type="InterPro" id="IPR027417">
    <property type="entry name" value="P-loop_NTPase"/>
</dbReference>
<comment type="similarity">
    <text evidence="2">Belongs to the transposase IS21/IS408/IS1162 family.</text>
</comment>
<evidence type="ECO:0000259" key="8">
    <source>
        <dbReference type="PROSITE" id="PS50994"/>
    </source>
</evidence>
<feature type="domain" description="HTH cro/C1-type" evidence="7">
    <location>
        <begin position="7"/>
        <end position="44"/>
    </location>
</feature>
<dbReference type="Pfam" id="PF13412">
    <property type="entry name" value="HTH_24"/>
    <property type="match status" value="1"/>
</dbReference>
<feature type="domain" description="Integrase catalytic" evidence="8">
    <location>
        <begin position="128"/>
        <end position="298"/>
    </location>
</feature>
<keyword evidence="3" id="KW-0815">Transposition</keyword>
<dbReference type="NCBIfam" id="NF038214">
    <property type="entry name" value="IS21_help_AAA"/>
    <property type="match status" value="1"/>
</dbReference>
<evidence type="ECO:0000313" key="9">
    <source>
        <dbReference type="EMBL" id="MFC5541708.1"/>
    </source>
</evidence>
<dbReference type="PANTHER" id="PTHR35004:SF7">
    <property type="entry name" value="INTEGRASE PROTEIN"/>
    <property type="match status" value="1"/>
</dbReference>
<dbReference type="Gene3D" id="1.10.10.60">
    <property type="entry name" value="Homeodomain-like"/>
    <property type="match status" value="1"/>
</dbReference>
<evidence type="ECO:0000256" key="4">
    <source>
        <dbReference type="ARBA" id="ARBA00023125"/>
    </source>
</evidence>
<dbReference type="SMART" id="SM00382">
    <property type="entry name" value="AAA"/>
    <property type="match status" value="1"/>
</dbReference>
<dbReference type="EMBL" id="JBHSNQ010000069">
    <property type="protein sequence ID" value="MFC5541708.1"/>
    <property type="molecule type" value="Genomic_DNA"/>
</dbReference>
<dbReference type="InterPro" id="IPR009057">
    <property type="entry name" value="Homeodomain-like_sf"/>
</dbReference>
<gene>
    <name evidence="9" type="primary">istA</name>
    <name evidence="9" type="ORF">ACFPOH_08040</name>
</gene>
<protein>
    <submittedName>
        <fullName evidence="9">IS21 family transposase</fullName>
    </submittedName>
</protein>
<organism evidence="9 10">
    <name type="scientific">Ureibacillus suwonensis</name>
    <dbReference type="NCBI Taxonomy" id="313007"/>
    <lineage>
        <taxon>Bacteria</taxon>
        <taxon>Bacillati</taxon>
        <taxon>Bacillota</taxon>
        <taxon>Bacilli</taxon>
        <taxon>Bacillales</taxon>
        <taxon>Caryophanaceae</taxon>
        <taxon>Ureibacillus</taxon>
    </lineage>
</organism>
<dbReference type="Gene3D" id="3.40.50.300">
    <property type="entry name" value="P-loop containing nucleotide triphosphate hydrolases"/>
    <property type="match status" value="1"/>
</dbReference>
<keyword evidence="4" id="KW-0238">DNA-binding</keyword>
<dbReference type="InterPro" id="IPR003593">
    <property type="entry name" value="AAA+_ATPase"/>
</dbReference>
<accession>A0ABW0RBB8</accession>
<dbReference type="CDD" id="cd00009">
    <property type="entry name" value="AAA"/>
    <property type="match status" value="1"/>
</dbReference>
<dbReference type="CDD" id="cd00093">
    <property type="entry name" value="HTH_XRE"/>
    <property type="match status" value="1"/>
</dbReference>
<keyword evidence="10" id="KW-1185">Reference proteome</keyword>
<dbReference type="InterPro" id="IPR001584">
    <property type="entry name" value="Integrase_cat-core"/>
</dbReference>
<dbReference type="InterPro" id="IPR017894">
    <property type="entry name" value="HTH_IS21_transposase_type"/>
</dbReference>
<dbReference type="PROSITE" id="PS50531">
    <property type="entry name" value="HTH_IS21"/>
    <property type="match status" value="1"/>
</dbReference>
<evidence type="ECO:0000259" key="6">
    <source>
        <dbReference type="PROSITE" id="PS50531"/>
    </source>
</evidence>
<sequence length="501" mass="58867">MAQFHIIKYLYEVEGLSQRKIANKLGISRNTVSKYLKSNQPPTIIQREKSYGKKEFSSETKRILPIIDQWLEEDFKRWGKQRHTAANIHRRLVREYGFKESESNIRKIVRERKKVLQEVFIPLEFQLGHQFPFDWGEADIILQGKKRRVFLFYAQLSASRVRFVRAYLHEKQEAFLDGFVHAFEFFGGIPTEGLFDNLKTSVQKILQGRNHLEQESFLALQTHYLFKAEFCNPSSGNEKGRVEGSVGYVRRNALVPEPEVQSIEELNEYLFHWCFEDAKERKVPHSNELVVEMWEKEKEYLHPLPEQRFEACRLVSPINKTLETYDFSLMPSLNKNRLMKLAKGEFVERKENIIFLGNSGTGKTHLAIALGMEMILNGYKVKFTTAYELVEQLLISNDEHKLGAFENKWLKYDVIIVDELGYVPFSKIGVELLFQFFSNRYERGSVMITTNLEFSEWTNLFGNEKITTALLDRLTHKAHILLLNGEPYRFRESLKHRKTEE</sequence>
<proteinExistence type="inferred from homology"/>
<dbReference type="InterPro" id="IPR001387">
    <property type="entry name" value="Cro/C1-type_HTH"/>
</dbReference>
<dbReference type="InterPro" id="IPR002611">
    <property type="entry name" value="IstB_ATP-bd"/>
</dbReference>
<dbReference type="RefSeq" id="WP_390309354.1">
    <property type="nucleotide sequence ID" value="NZ_JBHSNQ010000069.1"/>
</dbReference>